<dbReference type="SMART" id="SM01207">
    <property type="entry name" value="G3P_acyltransf"/>
    <property type="match status" value="1"/>
</dbReference>
<evidence type="ECO:0000256" key="3">
    <source>
        <dbReference type="ARBA" id="ARBA00022679"/>
    </source>
</evidence>
<reference evidence="11 13" key="1">
    <citation type="submission" date="2016-02" db="EMBL/GenBank/DDBJ databases">
        <title>A draft genome sequence of Candidatus Phytoplasma oryzae strain Mbita1, the causative agent of Napier Grass stunt disease in Kenya.</title>
        <authorList>
            <person name="Fischer A."/>
            <person name="Santa-Cruz I."/>
            <person name="Wambua L."/>
            <person name="Olds C."/>
            <person name="Midega C."/>
            <person name="Dickinson M."/>
            <person name="Kawicha P."/>
            <person name="Khan Z."/>
            <person name="Masiga D."/>
            <person name="Jores J."/>
            <person name="Bernd S."/>
        </authorList>
    </citation>
    <scope>NUCLEOTIDE SEQUENCE [LARGE SCALE GENOMIC DNA]</scope>
    <source>
        <strain evidence="11">Mbita1</strain>
    </source>
</reference>
<evidence type="ECO:0000256" key="4">
    <source>
        <dbReference type="ARBA" id="ARBA00022692"/>
    </source>
</evidence>
<feature type="transmembrane region" description="Helical" evidence="10">
    <location>
        <begin position="12"/>
        <end position="36"/>
    </location>
</feature>
<dbReference type="OrthoDB" id="9777124at2"/>
<dbReference type="GO" id="GO:0008654">
    <property type="term" value="P:phospholipid biosynthetic process"/>
    <property type="evidence" value="ECO:0007669"/>
    <property type="project" value="UniProtKB-UniRule"/>
</dbReference>
<accession>A0A139JQ61</accession>
<dbReference type="GO" id="GO:0005886">
    <property type="term" value="C:plasma membrane"/>
    <property type="evidence" value="ECO:0007669"/>
    <property type="project" value="UniProtKB-SubCell"/>
</dbReference>
<dbReference type="EMBL" id="LTBM01000011">
    <property type="protein sequence ID" value="KXT29153.1"/>
    <property type="molecule type" value="Genomic_DNA"/>
</dbReference>
<evidence type="ECO:0000256" key="2">
    <source>
        <dbReference type="ARBA" id="ARBA00022516"/>
    </source>
</evidence>
<keyword evidence="5 10" id="KW-1133">Transmembrane helix</keyword>
<evidence type="ECO:0000256" key="9">
    <source>
        <dbReference type="ARBA" id="ARBA00023264"/>
    </source>
</evidence>
<keyword evidence="4 10" id="KW-0812">Transmembrane</keyword>
<dbReference type="UniPathway" id="UPA00085"/>
<dbReference type="GO" id="GO:0043772">
    <property type="term" value="F:acyl-phosphate glycerol-3-phosphate acyltransferase activity"/>
    <property type="evidence" value="ECO:0007669"/>
    <property type="project" value="UniProtKB-UniRule"/>
</dbReference>
<dbReference type="RefSeq" id="WP_066540516.1">
    <property type="nucleotide sequence ID" value="NZ_JHUK01000002.1"/>
</dbReference>
<dbReference type="AlphaFoldDB" id="A0A139JQ61"/>
<dbReference type="NCBIfam" id="TIGR00023">
    <property type="entry name" value="glycerol-3-phosphate 1-O-acyltransferase PlsY"/>
    <property type="match status" value="1"/>
</dbReference>
<comment type="similarity">
    <text evidence="10">Belongs to the PlsY family.</text>
</comment>
<keyword evidence="11" id="KW-0012">Acyltransferase</keyword>
<evidence type="ECO:0000313" key="12">
    <source>
        <dbReference type="EMBL" id="KXT29153.1"/>
    </source>
</evidence>
<comment type="caution">
    <text evidence="11">The sequence shown here is derived from an EMBL/GenBank/DDBJ whole genome shotgun (WGS) entry which is preliminary data.</text>
</comment>
<dbReference type="EMBL" id="LTBM01000015">
    <property type="protein sequence ID" value="KXT29102.1"/>
    <property type="molecule type" value="Genomic_DNA"/>
</dbReference>
<keyword evidence="6 10" id="KW-0443">Lipid metabolism</keyword>
<evidence type="ECO:0000256" key="5">
    <source>
        <dbReference type="ARBA" id="ARBA00022989"/>
    </source>
</evidence>
<feature type="transmembrane region" description="Helical" evidence="10">
    <location>
        <begin position="109"/>
        <end position="127"/>
    </location>
</feature>
<keyword evidence="1 10" id="KW-1003">Cell membrane</keyword>
<evidence type="ECO:0000313" key="13">
    <source>
        <dbReference type="Proteomes" id="UP000070069"/>
    </source>
</evidence>
<dbReference type="HAMAP" id="MF_01043">
    <property type="entry name" value="PlsY"/>
    <property type="match status" value="1"/>
</dbReference>
<sequence>MWEIFVKLKSLNIILFFIVVFFFCYLIGSIPVGLIIGKIFKKKDLSSLGSKNIGTSNAVRVLGFKYGLIIFVLDFLKGIISISLGYYFLIKMLDIRNFINIIKKEEIRIYFGIAAILGQMFSIFNRFKGGKGIATSVGVIFCINPWIGIFGILSFVCLVRIFGYAFLASLISTLLVNLFLWIFFYFNLQPYYPIFLEDILVIFLLTLLIFGKHYNNIIKWFNEKENKLFT</sequence>
<gene>
    <name evidence="10" type="primary">plsY</name>
    <name evidence="12" type="ORF">AXA84_0336</name>
    <name evidence="11" type="ORF">AXA84_0384</name>
</gene>
<evidence type="ECO:0000256" key="1">
    <source>
        <dbReference type="ARBA" id="ARBA00022475"/>
    </source>
</evidence>
<dbReference type="PANTHER" id="PTHR30309:SF0">
    <property type="entry name" value="GLYCEROL-3-PHOSPHATE ACYLTRANSFERASE-RELATED"/>
    <property type="match status" value="1"/>
</dbReference>
<keyword evidence="8 10" id="KW-0594">Phospholipid biosynthesis</keyword>
<keyword evidence="7 10" id="KW-0472">Membrane</keyword>
<keyword evidence="9 10" id="KW-1208">Phospholipid metabolism</keyword>
<comment type="subunit">
    <text evidence="10">Probably interacts with PlsX.</text>
</comment>
<dbReference type="PATRIC" id="fig|203274.3.peg.127"/>
<organism evidence="11 13">
    <name type="scientific">Candidatus Phytoplasma oryzae</name>
    <dbReference type="NCBI Taxonomy" id="203274"/>
    <lineage>
        <taxon>Bacteria</taxon>
        <taxon>Bacillati</taxon>
        <taxon>Mycoplasmatota</taxon>
        <taxon>Mollicutes</taxon>
        <taxon>Acholeplasmatales</taxon>
        <taxon>Acholeplasmataceae</taxon>
        <taxon>Candidatus Phytoplasma</taxon>
        <taxon>16SrXI (Rice yellow dwarf group)</taxon>
    </lineage>
</organism>
<comment type="catalytic activity">
    <reaction evidence="10">
        <text>an acyl phosphate + sn-glycerol 3-phosphate = a 1-acyl-sn-glycero-3-phosphate + phosphate</text>
        <dbReference type="Rhea" id="RHEA:34075"/>
        <dbReference type="ChEBI" id="CHEBI:43474"/>
        <dbReference type="ChEBI" id="CHEBI:57597"/>
        <dbReference type="ChEBI" id="CHEBI:57970"/>
        <dbReference type="ChEBI" id="CHEBI:59918"/>
        <dbReference type="EC" id="2.3.1.275"/>
    </reaction>
</comment>
<comment type="pathway">
    <text evidence="10">Lipid metabolism; phospholipid metabolism.</text>
</comment>
<name>A0A139JQ61_9MOLU</name>
<dbReference type="Pfam" id="PF02660">
    <property type="entry name" value="G3P_acyltransf"/>
    <property type="match status" value="1"/>
</dbReference>
<feature type="transmembrane region" description="Helical" evidence="10">
    <location>
        <begin position="133"/>
        <end position="158"/>
    </location>
</feature>
<feature type="transmembrane region" description="Helical" evidence="10">
    <location>
        <begin position="66"/>
        <end position="89"/>
    </location>
</feature>
<proteinExistence type="inferred from homology"/>
<dbReference type="InterPro" id="IPR003811">
    <property type="entry name" value="G3P_acylTferase_PlsY"/>
</dbReference>
<dbReference type="EC" id="2.3.1.275" evidence="10"/>
<comment type="subcellular location">
    <subcellularLocation>
        <location evidence="10">Cell membrane</location>
        <topology evidence="10">Multi-pass membrane protein</topology>
    </subcellularLocation>
</comment>
<feature type="transmembrane region" description="Helical" evidence="10">
    <location>
        <begin position="192"/>
        <end position="210"/>
    </location>
</feature>
<evidence type="ECO:0000256" key="7">
    <source>
        <dbReference type="ARBA" id="ARBA00023136"/>
    </source>
</evidence>
<comment type="function">
    <text evidence="10">Catalyzes the transfer of an acyl group from acyl-phosphate (acyl-PO(4)) to glycerol-3-phosphate (G3P) to form lysophosphatidic acid (LPA). This enzyme utilizes acyl-phosphate as fatty acyl donor, but not acyl-CoA or acyl-ACP.</text>
</comment>
<evidence type="ECO:0000256" key="8">
    <source>
        <dbReference type="ARBA" id="ARBA00023209"/>
    </source>
</evidence>
<dbReference type="Proteomes" id="UP000070069">
    <property type="component" value="Unassembled WGS sequence"/>
</dbReference>
<evidence type="ECO:0000256" key="6">
    <source>
        <dbReference type="ARBA" id="ARBA00023098"/>
    </source>
</evidence>
<feature type="transmembrane region" description="Helical" evidence="10">
    <location>
        <begin position="165"/>
        <end position="186"/>
    </location>
</feature>
<keyword evidence="2 10" id="KW-0444">Lipid biosynthesis</keyword>
<protein>
    <recommendedName>
        <fullName evidence="10">Glycerol-3-phosphate acyltransferase</fullName>
    </recommendedName>
    <alternativeName>
        <fullName evidence="10">Acyl-PO4 G3P acyltransferase</fullName>
    </alternativeName>
    <alternativeName>
        <fullName evidence="10">Acyl-phosphate--glycerol-3-phosphate acyltransferase</fullName>
    </alternativeName>
    <alternativeName>
        <fullName evidence="10">G3P acyltransferase</fullName>
        <shortName evidence="10">GPAT</shortName>
        <ecNumber evidence="10">2.3.1.275</ecNumber>
    </alternativeName>
    <alternativeName>
        <fullName evidence="10">Lysophosphatidic acid synthase</fullName>
        <shortName evidence="10">LPA synthase</shortName>
    </alternativeName>
</protein>
<evidence type="ECO:0000313" key="11">
    <source>
        <dbReference type="EMBL" id="KXT29102.1"/>
    </source>
</evidence>
<evidence type="ECO:0000256" key="10">
    <source>
        <dbReference type="HAMAP-Rule" id="MF_01043"/>
    </source>
</evidence>
<keyword evidence="3 10" id="KW-0808">Transferase</keyword>
<dbReference type="PANTHER" id="PTHR30309">
    <property type="entry name" value="INNER MEMBRANE PROTEIN YGIH"/>
    <property type="match status" value="1"/>
</dbReference>